<organism evidence="15 16">
    <name type="scientific">Paramormyrops kingsleyae</name>
    <dbReference type="NCBI Taxonomy" id="1676925"/>
    <lineage>
        <taxon>Eukaryota</taxon>
        <taxon>Metazoa</taxon>
        <taxon>Chordata</taxon>
        <taxon>Craniata</taxon>
        <taxon>Vertebrata</taxon>
        <taxon>Euteleostomi</taxon>
        <taxon>Actinopterygii</taxon>
        <taxon>Neopterygii</taxon>
        <taxon>Teleostei</taxon>
        <taxon>Osteoglossocephala</taxon>
        <taxon>Osteoglossomorpha</taxon>
        <taxon>Osteoglossiformes</taxon>
        <taxon>Mormyridae</taxon>
        <taxon>Paramormyrops</taxon>
    </lineage>
</organism>
<keyword evidence="10" id="KW-0695">RNA-directed DNA polymerase</keyword>
<keyword evidence="6" id="KW-0255">Endonuclease</keyword>
<dbReference type="Gene3D" id="1.10.340.70">
    <property type="match status" value="1"/>
</dbReference>
<proteinExistence type="inferred from homology"/>
<dbReference type="PANTHER" id="PTHR37984:SF15">
    <property type="entry name" value="INTEGRASE CATALYTIC DOMAIN-CONTAINING PROTEIN"/>
    <property type="match status" value="1"/>
</dbReference>
<dbReference type="GO" id="GO:0015074">
    <property type="term" value="P:DNA integration"/>
    <property type="evidence" value="ECO:0007669"/>
    <property type="project" value="UniProtKB-KW"/>
</dbReference>
<keyword evidence="7" id="KW-0378">Hydrolase</keyword>
<dbReference type="Pfam" id="PF00078">
    <property type="entry name" value="RVT_1"/>
    <property type="match status" value="1"/>
</dbReference>
<dbReference type="GO" id="GO:0003676">
    <property type="term" value="F:nucleic acid binding"/>
    <property type="evidence" value="ECO:0007669"/>
    <property type="project" value="InterPro"/>
</dbReference>
<dbReference type="CDD" id="cd01647">
    <property type="entry name" value="RT_LTR"/>
    <property type="match status" value="1"/>
</dbReference>
<keyword evidence="9" id="KW-0229">DNA integration</keyword>
<feature type="domain" description="Reverse transcriptase" evidence="13">
    <location>
        <begin position="362"/>
        <end position="541"/>
    </location>
</feature>
<dbReference type="PROSITE" id="PS50878">
    <property type="entry name" value="RT_POL"/>
    <property type="match status" value="1"/>
</dbReference>
<dbReference type="PANTHER" id="PTHR37984">
    <property type="entry name" value="PROTEIN CBG26694"/>
    <property type="match status" value="1"/>
</dbReference>
<dbReference type="PROSITE" id="PS00141">
    <property type="entry name" value="ASP_PROTEASE"/>
    <property type="match status" value="1"/>
</dbReference>
<evidence type="ECO:0000256" key="10">
    <source>
        <dbReference type="ARBA" id="ARBA00022918"/>
    </source>
</evidence>
<dbReference type="Pfam" id="PF00665">
    <property type="entry name" value="rve"/>
    <property type="match status" value="1"/>
</dbReference>
<dbReference type="InterPro" id="IPR050951">
    <property type="entry name" value="Retrovirus_Pol_polyprotein"/>
</dbReference>
<evidence type="ECO:0000256" key="11">
    <source>
        <dbReference type="ARBA" id="ARBA00039658"/>
    </source>
</evidence>
<dbReference type="CDD" id="cd09274">
    <property type="entry name" value="RNase_HI_RT_Ty3"/>
    <property type="match status" value="1"/>
</dbReference>
<dbReference type="GO" id="GO:0004523">
    <property type="term" value="F:RNA-DNA hybrid ribonuclease activity"/>
    <property type="evidence" value="ECO:0007669"/>
    <property type="project" value="UniProtKB-EC"/>
</dbReference>
<evidence type="ECO:0000256" key="1">
    <source>
        <dbReference type="ARBA" id="ARBA00010879"/>
    </source>
</evidence>
<keyword evidence="3" id="KW-0808">Transferase</keyword>
<comment type="similarity">
    <text evidence="1">Belongs to the beta type-B retroviral polymerase family. HERV class-II K(HML-2) pol subfamily.</text>
</comment>
<dbReference type="GO" id="GO:0004190">
    <property type="term" value="F:aspartic-type endopeptidase activity"/>
    <property type="evidence" value="ECO:0007669"/>
    <property type="project" value="InterPro"/>
</dbReference>
<evidence type="ECO:0000256" key="9">
    <source>
        <dbReference type="ARBA" id="ARBA00022908"/>
    </source>
</evidence>
<reference evidence="15" key="1">
    <citation type="submission" date="2025-08" db="UniProtKB">
        <authorList>
            <consortium name="Ensembl"/>
        </authorList>
    </citation>
    <scope>IDENTIFICATION</scope>
</reference>
<dbReference type="FunFam" id="3.30.420.10:FF:000269">
    <property type="entry name" value="Uncharacterized protein"/>
    <property type="match status" value="1"/>
</dbReference>
<dbReference type="FunFam" id="1.10.340.70:FF:000001">
    <property type="entry name" value="Retrovirus-related Pol polyprotein from transposon gypsy-like Protein"/>
    <property type="match status" value="1"/>
</dbReference>
<dbReference type="InterPro" id="IPR043502">
    <property type="entry name" value="DNA/RNA_pol_sf"/>
</dbReference>
<evidence type="ECO:0000259" key="14">
    <source>
        <dbReference type="PROSITE" id="PS50994"/>
    </source>
</evidence>
<feature type="region of interest" description="Disordered" evidence="12">
    <location>
        <begin position="1305"/>
        <end position="1345"/>
    </location>
</feature>
<dbReference type="SUPFAM" id="SSF53098">
    <property type="entry name" value="Ribonuclease H-like"/>
    <property type="match status" value="1"/>
</dbReference>
<dbReference type="FunFam" id="3.30.70.270:FF:000062">
    <property type="entry name" value="Uncharacterized protein"/>
    <property type="match status" value="1"/>
</dbReference>
<dbReference type="Gene3D" id="3.30.70.270">
    <property type="match status" value="2"/>
</dbReference>
<dbReference type="STRING" id="1676925.ENSPKIP00000008354"/>
<evidence type="ECO:0000256" key="6">
    <source>
        <dbReference type="ARBA" id="ARBA00022759"/>
    </source>
</evidence>
<dbReference type="GeneTree" id="ENSGT01100000263500"/>
<dbReference type="Gene3D" id="3.10.10.10">
    <property type="entry name" value="HIV Type 1 Reverse Transcriptase, subunit A, domain 1"/>
    <property type="match status" value="1"/>
</dbReference>
<feature type="compositionally biased region" description="Basic and acidic residues" evidence="12">
    <location>
        <begin position="1412"/>
        <end position="1436"/>
    </location>
</feature>
<dbReference type="SUPFAM" id="SSF56672">
    <property type="entry name" value="DNA/RNA polymerases"/>
    <property type="match status" value="1"/>
</dbReference>
<dbReference type="FunFam" id="3.10.20.370:FF:000001">
    <property type="entry name" value="Retrovirus-related Pol polyprotein from transposon 17.6-like protein"/>
    <property type="match status" value="1"/>
</dbReference>
<feature type="compositionally biased region" description="Low complexity" evidence="12">
    <location>
        <begin position="1364"/>
        <end position="1375"/>
    </location>
</feature>
<dbReference type="InterPro" id="IPR001969">
    <property type="entry name" value="Aspartic_peptidase_AS"/>
</dbReference>
<evidence type="ECO:0000256" key="7">
    <source>
        <dbReference type="ARBA" id="ARBA00022801"/>
    </source>
</evidence>
<dbReference type="CDD" id="cd00303">
    <property type="entry name" value="retropepsin_like"/>
    <property type="match status" value="1"/>
</dbReference>
<evidence type="ECO:0000256" key="5">
    <source>
        <dbReference type="ARBA" id="ARBA00022722"/>
    </source>
</evidence>
<evidence type="ECO:0000256" key="12">
    <source>
        <dbReference type="SAM" id="MobiDB-lite"/>
    </source>
</evidence>
<feature type="region of interest" description="Disordered" evidence="12">
    <location>
        <begin position="1412"/>
        <end position="1476"/>
    </location>
</feature>
<sequence>MIGLVGSRSLVRLTVGRIQHECLIDSGSQVTTISRSFYDAHLASHPIRPIDNLLEVEGAAGQRVPYIGYIEIDIHFPETFTGRPKSIIVLALIVPNSITSAQVSVLIGTNALDILYEGFDERVSGPVTENCAYAALVQHLRSIYKSKAQDKAGKVKLLHKRRIVIPAGQKVVLDGYVKNVNSFTGSSFLVDYPSNSYFLRGLTFCSYIMTSPRRTSFKVPILLKNETRHNITVPAHCILAELTVPVSVSLLTSPKGDSRMENKDPPSFRLAAGCYAAHPVSPENDITFDFGDSPLTEEWKERITKKLNLVPEVFARGDLDYGHTTAVKHKIRLSDPTPFKQRVRPIHPSDYEAVRLHLKELYDANIIRESESPFASPVVIVKKKNGKIRLCIDYRKLNAQTIKDAYALPNIEETFTALTGSRWFSVMDLKSGFYQVEMVEEDKPKTAFVTPMGFWEFNRMPQGVTNAPSTFQRVMEKCMSSLNLKEVLVFLDDLIVFSETLEQHEERLMRVLNRLKEFGLKLSPEKCCFFRKSVKYLGHIVSENGVETDPDKISALTTWPRPNNIKELKSFLGFTGYYRRFIKDFSRIAKPLNDLTVGYIPSRKCRTKPFSSTDMKTPFAEKWTAKCEEAFKTLIEKLTTAPVLGFANPRMPYILHTDASLHGLGAALYQEQDGQVKVIAYASRGLSNCERRYPTHKLEFLALKWAITDKLADYLYGAEFIVVTDNNPLTYILTSAKLDAAGHRWLAALSSFNFSIKYRAGKRNQDADGLSRRPHDFDGADLTAKAEEDRVLQFLSKFLKDGGNATLPTEAIKAVCQRHELDRVSGTGGECSYPPAIVESLAIDASAVPTEFTHTDLLPGSNTLPRMSLVEWAAEQRADPVINRVIDIVNTGKRLSYRVRQKEDREIQLMLRVQDQLVINNSVLYRRRLNRGELFFQLVLPKKYRAMALEALHDSVGHMGFERTIDLVRARFYWPKMSTDVDSKLRTCERCIRRKAKAEKTARLVNIRTSRPLELACMDYLSLEPDGRGTKNILVITDHFTKYAVAVPTTDQKAKTVAKTLWNNFFVHYGIPECLHSDLGRDFESAVIKDLCLLLGIKKTRTTPYHPRGNPVERFNRTLLEMLGTLEEENKVKWRDHVQPLVHAYNCTKNDTTGFSPYQLMFGRQPSLPLDVVFGLNPEGQSKITHSDYVKRLKENLQESYKLALEHSERNALKNKERYDLKVRETILEEGDHVLVKNVGVRGKHKIADRWSRTVYKVAKRIHDSPVYVVAPVDSSGPNKTLHRDLLLPCGFLAPSVEAEMTLPRQEKSKVQNPMSEEEGEYFRHSCESEEEVEDEYYYPRGTPKTSYPSITIVHELPQSDLRSPSVSSSFGESSLRPEAEEFQPRDDQQQDFHQHEVTDLLGDALEGREDLHTDARKMEEEAISEGDHKDERTGEESLNESEDVLQDLGVNQQHGETEVRRSTRHRTEPDRLTYHTRKSLDLSYAVPVKRA</sequence>
<dbReference type="Pfam" id="PF17921">
    <property type="entry name" value="Integrase_H2C2"/>
    <property type="match status" value="1"/>
</dbReference>
<reference evidence="15" key="2">
    <citation type="submission" date="2025-09" db="UniProtKB">
        <authorList>
            <consortium name="Ensembl"/>
        </authorList>
    </citation>
    <scope>IDENTIFICATION</scope>
</reference>
<dbReference type="InterPro" id="IPR043128">
    <property type="entry name" value="Rev_trsase/Diguanyl_cyclase"/>
</dbReference>
<dbReference type="GO" id="GO:0006508">
    <property type="term" value="P:proteolysis"/>
    <property type="evidence" value="ECO:0007669"/>
    <property type="project" value="InterPro"/>
</dbReference>
<dbReference type="PROSITE" id="PS50994">
    <property type="entry name" value="INTEGRASE"/>
    <property type="match status" value="1"/>
</dbReference>
<dbReference type="InterPro" id="IPR012337">
    <property type="entry name" value="RNaseH-like_sf"/>
</dbReference>
<dbReference type="Gene3D" id="3.30.420.10">
    <property type="entry name" value="Ribonuclease H-like superfamily/Ribonuclease H"/>
    <property type="match status" value="1"/>
</dbReference>
<dbReference type="GO" id="GO:0003964">
    <property type="term" value="F:RNA-directed DNA polymerase activity"/>
    <property type="evidence" value="ECO:0007669"/>
    <property type="project" value="UniProtKB-KW"/>
</dbReference>
<dbReference type="Ensembl" id="ENSPKIT00000032433.1">
    <property type="protein sequence ID" value="ENSPKIP00000008354.1"/>
    <property type="gene ID" value="ENSPKIG00000023888.1"/>
</dbReference>
<dbReference type="Proteomes" id="UP000261540">
    <property type="component" value="Unplaced"/>
</dbReference>
<evidence type="ECO:0000256" key="2">
    <source>
        <dbReference type="ARBA" id="ARBA00012180"/>
    </source>
</evidence>
<protein>
    <recommendedName>
        <fullName evidence="11">Gypsy retrotransposon integrase-like protein 1</fullName>
        <ecNumber evidence="2">3.1.26.4</ecNumber>
    </recommendedName>
</protein>
<name>A0A3B3QR63_9TELE</name>
<keyword evidence="4" id="KW-0548">Nucleotidyltransferase</keyword>
<evidence type="ECO:0000313" key="15">
    <source>
        <dbReference type="Ensembl" id="ENSPKIP00000008354.1"/>
    </source>
</evidence>
<evidence type="ECO:0000256" key="8">
    <source>
        <dbReference type="ARBA" id="ARBA00022842"/>
    </source>
</evidence>
<dbReference type="Pfam" id="PF17919">
    <property type="entry name" value="RT_RNaseH_2"/>
    <property type="match status" value="1"/>
</dbReference>
<dbReference type="InterPro" id="IPR000477">
    <property type="entry name" value="RT_dom"/>
</dbReference>
<evidence type="ECO:0000256" key="3">
    <source>
        <dbReference type="ARBA" id="ARBA00022679"/>
    </source>
</evidence>
<feature type="compositionally biased region" description="Basic and acidic residues" evidence="12">
    <location>
        <begin position="1376"/>
        <end position="1392"/>
    </location>
</feature>
<keyword evidence="16" id="KW-1185">Reference proteome</keyword>
<feature type="compositionally biased region" description="Basic and acidic residues" evidence="12">
    <location>
        <begin position="1456"/>
        <end position="1474"/>
    </location>
</feature>
<evidence type="ECO:0000313" key="16">
    <source>
        <dbReference type="Proteomes" id="UP000261540"/>
    </source>
</evidence>
<dbReference type="InterPro" id="IPR001584">
    <property type="entry name" value="Integrase_cat-core"/>
</dbReference>
<accession>A0A3B3QR63</accession>
<dbReference type="InterPro" id="IPR036397">
    <property type="entry name" value="RNaseH_sf"/>
</dbReference>
<dbReference type="InterPro" id="IPR041588">
    <property type="entry name" value="Integrase_H2C2"/>
</dbReference>
<dbReference type="EC" id="3.1.26.4" evidence="2"/>
<feature type="region of interest" description="Disordered" evidence="12">
    <location>
        <begin position="1357"/>
        <end position="1392"/>
    </location>
</feature>
<dbReference type="FunFam" id="3.10.10.10:FF:000004">
    <property type="entry name" value="Uncharacterized protein"/>
    <property type="match status" value="1"/>
</dbReference>
<evidence type="ECO:0000259" key="13">
    <source>
        <dbReference type="PROSITE" id="PS50878"/>
    </source>
</evidence>
<feature type="domain" description="Integrase catalytic" evidence="14">
    <location>
        <begin position="1008"/>
        <end position="1165"/>
    </location>
</feature>
<dbReference type="Gene3D" id="3.10.20.370">
    <property type="match status" value="1"/>
</dbReference>
<keyword evidence="5" id="KW-0540">Nuclease</keyword>
<keyword evidence="8" id="KW-0460">Magnesium</keyword>
<dbReference type="InterPro" id="IPR041577">
    <property type="entry name" value="RT_RNaseH_2"/>
</dbReference>
<evidence type="ECO:0000256" key="4">
    <source>
        <dbReference type="ARBA" id="ARBA00022695"/>
    </source>
</evidence>